<proteinExistence type="predicted"/>
<dbReference type="AlphaFoldDB" id="A0A9W6ILD6"/>
<name>A0A9W6ILD6_9PROT</name>
<dbReference type="InterPro" id="IPR054209">
    <property type="entry name" value="DUF6916"/>
</dbReference>
<sequence length="93" mass="10205">MKLLEDLKPEDFETLVGKAFELDGHTVTLKKVETREAPGKKFRAPMSLVFAGPEDTGVIAGTHTLSHPDIGEHALLVHRVTDPDEPTYEIVLG</sequence>
<gene>
    <name evidence="2" type="ORF">GCM10017621_19940</name>
</gene>
<accession>A0A9W6ILD6</accession>
<protein>
    <recommendedName>
        <fullName evidence="1">DUF6916 domain-containing protein</fullName>
    </recommendedName>
</protein>
<dbReference type="Pfam" id="PF21880">
    <property type="entry name" value="DUF6916"/>
    <property type="match status" value="1"/>
</dbReference>
<feature type="domain" description="DUF6916" evidence="1">
    <location>
        <begin position="7"/>
        <end position="91"/>
    </location>
</feature>
<keyword evidence="3" id="KW-1185">Reference proteome</keyword>
<dbReference type="Proteomes" id="UP001143486">
    <property type="component" value="Unassembled WGS sequence"/>
</dbReference>
<evidence type="ECO:0000259" key="1">
    <source>
        <dbReference type="Pfam" id="PF21880"/>
    </source>
</evidence>
<organism evidence="2 3">
    <name type="scientific">Maricaulis virginensis</name>
    <dbReference type="NCBI Taxonomy" id="144022"/>
    <lineage>
        <taxon>Bacteria</taxon>
        <taxon>Pseudomonadati</taxon>
        <taxon>Pseudomonadota</taxon>
        <taxon>Alphaproteobacteria</taxon>
        <taxon>Maricaulales</taxon>
        <taxon>Maricaulaceae</taxon>
        <taxon>Maricaulis</taxon>
    </lineage>
</organism>
<evidence type="ECO:0000313" key="3">
    <source>
        <dbReference type="Proteomes" id="UP001143486"/>
    </source>
</evidence>
<reference evidence="2" key="2">
    <citation type="submission" date="2023-01" db="EMBL/GenBank/DDBJ databases">
        <authorList>
            <person name="Sun Q."/>
            <person name="Evtushenko L."/>
        </authorList>
    </citation>
    <scope>NUCLEOTIDE SEQUENCE</scope>
    <source>
        <strain evidence="2">VKM B-1513</strain>
    </source>
</reference>
<evidence type="ECO:0000313" key="2">
    <source>
        <dbReference type="EMBL" id="GLK52486.1"/>
    </source>
</evidence>
<reference evidence="2" key="1">
    <citation type="journal article" date="2014" name="Int. J. Syst. Evol. Microbiol.">
        <title>Complete genome sequence of Corynebacterium casei LMG S-19264T (=DSM 44701T), isolated from a smear-ripened cheese.</title>
        <authorList>
            <consortium name="US DOE Joint Genome Institute (JGI-PGF)"/>
            <person name="Walter F."/>
            <person name="Albersmeier A."/>
            <person name="Kalinowski J."/>
            <person name="Ruckert C."/>
        </authorList>
    </citation>
    <scope>NUCLEOTIDE SEQUENCE</scope>
    <source>
        <strain evidence="2">VKM B-1513</strain>
    </source>
</reference>
<comment type="caution">
    <text evidence="2">The sequence shown here is derived from an EMBL/GenBank/DDBJ whole genome shotgun (WGS) entry which is preliminary data.</text>
</comment>
<dbReference type="EMBL" id="BSFE01000005">
    <property type="protein sequence ID" value="GLK52486.1"/>
    <property type="molecule type" value="Genomic_DNA"/>
</dbReference>
<dbReference type="RefSeq" id="WP_271186854.1">
    <property type="nucleotide sequence ID" value="NZ_BSFE01000005.1"/>
</dbReference>